<dbReference type="EnsemblPlants" id="OPUNC01G20600.4">
    <property type="protein sequence ID" value="OPUNC01G20600.4"/>
    <property type="gene ID" value="OPUNC01G20600"/>
</dbReference>
<reference evidence="2" key="2">
    <citation type="submission" date="2018-05" db="EMBL/GenBank/DDBJ databases">
        <title>OpunRS2 (Oryza punctata Reference Sequence Version 2).</title>
        <authorList>
            <person name="Zhang J."/>
            <person name="Kudrna D."/>
            <person name="Lee S."/>
            <person name="Talag J."/>
            <person name="Welchert J."/>
            <person name="Wing R.A."/>
        </authorList>
    </citation>
    <scope>NUCLEOTIDE SEQUENCE [LARGE SCALE GENOMIC DNA]</scope>
</reference>
<feature type="region of interest" description="Disordered" evidence="1">
    <location>
        <begin position="37"/>
        <end position="57"/>
    </location>
</feature>
<dbReference type="Proteomes" id="UP000026962">
    <property type="component" value="Chromosome 1"/>
</dbReference>
<keyword evidence="3" id="KW-1185">Reference proteome</keyword>
<dbReference type="HOGENOM" id="CLU_2709057_0_0_1"/>
<evidence type="ECO:0000313" key="3">
    <source>
        <dbReference type="Proteomes" id="UP000026962"/>
    </source>
</evidence>
<evidence type="ECO:0000313" key="2">
    <source>
        <dbReference type="EnsemblPlants" id="OPUNC01G20600.4"/>
    </source>
</evidence>
<sequence>MNYTAHHHQTHASAFLGAPPVFPPPLAPPAFLSTAVADADADADADRRRRPPREREVQARIDPELAALAWIAL</sequence>
<dbReference type="Gramene" id="OPUNC01G20600.4">
    <property type="protein sequence ID" value="OPUNC01G20600.4"/>
    <property type="gene ID" value="OPUNC01G20600"/>
</dbReference>
<evidence type="ECO:0000256" key="1">
    <source>
        <dbReference type="SAM" id="MobiDB-lite"/>
    </source>
</evidence>
<organism evidence="2">
    <name type="scientific">Oryza punctata</name>
    <name type="common">Red rice</name>
    <dbReference type="NCBI Taxonomy" id="4537"/>
    <lineage>
        <taxon>Eukaryota</taxon>
        <taxon>Viridiplantae</taxon>
        <taxon>Streptophyta</taxon>
        <taxon>Embryophyta</taxon>
        <taxon>Tracheophyta</taxon>
        <taxon>Spermatophyta</taxon>
        <taxon>Magnoliopsida</taxon>
        <taxon>Liliopsida</taxon>
        <taxon>Poales</taxon>
        <taxon>Poaceae</taxon>
        <taxon>BOP clade</taxon>
        <taxon>Oryzoideae</taxon>
        <taxon>Oryzeae</taxon>
        <taxon>Oryzinae</taxon>
        <taxon>Oryza</taxon>
    </lineage>
</organism>
<dbReference type="AlphaFoldDB" id="A0A0E0JKC9"/>
<protein>
    <submittedName>
        <fullName evidence="2">Uncharacterized protein</fullName>
    </submittedName>
</protein>
<name>A0A0E0JKC9_ORYPU</name>
<reference evidence="2" key="1">
    <citation type="submission" date="2015-04" db="UniProtKB">
        <authorList>
            <consortium name="EnsemblPlants"/>
        </authorList>
    </citation>
    <scope>IDENTIFICATION</scope>
</reference>
<accession>A0A0E0JKC9</accession>
<proteinExistence type="predicted"/>